<keyword evidence="1" id="KW-0812">Transmembrane</keyword>
<name>A0A7W5Z5W8_9HYPH</name>
<proteinExistence type="predicted"/>
<feature type="transmembrane region" description="Helical" evidence="1">
    <location>
        <begin position="21"/>
        <end position="43"/>
    </location>
</feature>
<dbReference type="AlphaFoldDB" id="A0A7W5Z5W8"/>
<dbReference type="InterPro" id="IPR021333">
    <property type="entry name" value="DUF2946"/>
</dbReference>
<organism evidence="2 3">
    <name type="scientific">Pseudochelatococcus contaminans</name>
    <dbReference type="NCBI Taxonomy" id="1538103"/>
    <lineage>
        <taxon>Bacteria</taxon>
        <taxon>Pseudomonadati</taxon>
        <taxon>Pseudomonadota</taxon>
        <taxon>Alphaproteobacteria</taxon>
        <taxon>Hyphomicrobiales</taxon>
        <taxon>Chelatococcaceae</taxon>
        <taxon>Pseudochelatococcus</taxon>
    </lineage>
</organism>
<evidence type="ECO:0000256" key="1">
    <source>
        <dbReference type="SAM" id="Phobius"/>
    </source>
</evidence>
<keyword evidence="1" id="KW-0472">Membrane</keyword>
<gene>
    <name evidence="2" type="ORF">FHS81_002819</name>
</gene>
<dbReference type="Proteomes" id="UP000537592">
    <property type="component" value="Unassembled WGS sequence"/>
</dbReference>
<accession>A0A7W5Z5W8</accession>
<dbReference type="EMBL" id="JACICC010000007">
    <property type="protein sequence ID" value="MBB3810717.1"/>
    <property type="molecule type" value="Genomic_DNA"/>
</dbReference>
<sequence length="151" mass="16022">MLPRMLQTTRRLNPIRLLRVGIAWFCAYAMFAHLMLTLAATAAGASGHILPVVAGTGDARTILALDMPLCRPGAAIQDASETDGGSGPQTPHPRLCCGLCALQGMALQVFPDADGLPVPEWRFARAIVPKHQPPFPAFPRLSPPARAPPVA</sequence>
<protein>
    <recommendedName>
        <fullName evidence="4">DUF2946 domain-containing protein</fullName>
    </recommendedName>
</protein>
<keyword evidence="1" id="KW-1133">Transmembrane helix</keyword>
<evidence type="ECO:0000313" key="3">
    <source>
        <dbReference type="Proteomes" id="UP000537592"/>
    </source>
</evidence>
<comment type="caution">
    <text evidence="2">The sequence shown here is derived from an EMBL/GenBank/DDBJ whole genome shotgun (WGS) entry which is preliminary data.</text>
</comment>
<dbReference type="Pfam" id="PF11162">
    <property type="entry name" value="DUF2946"/>
    <property type="match status" value="1"/>
</dbReference>
<reference evidence="2 3" key="1">
    <citation type="submission" date="2020-08" db="EMBL/GenBank/DDBJ databases">
        <title>Genomic Encyclopedia of Type Strains, Phase IV (KMG-IV): sequencing the most valuable type-strain genomes for metagenomic binning, comparative biology and taxonomic classification.</title>
        <authorList>
            <person name="Goeker M."/>
        </authorList>
    </citation>
    <scope>NUCLEOTIDE SEQUENCE [LARGE SCALE GENOMIC DNA]</scope>
    <source>
        <strain evidence="2 3">DSM 28760</strain>
    </source>
</reference>
<keyword evidence="3" id="KW-1185">Reference proteome</keyword>
<evidence type="ECO:0000313" key="2">
    <source>
        <dbReference type="EMBL" id="MBB3810717.1"/>
    </source>
</evidence>
<dbReference type="RefSeq" id="WP_210281703.1">
    <property type="nucleotide sequence ID" value="NZ_JACICC010000007.1"/>
</dbReference>
<evidence type="ECO:0008006" key="4">
    <source>
        <dbReference type="Google" id="ProtNLM"/>
    </source>
</evidence>